<protein>
    <submittedName>
        <fullName evidence="1">Uncharacterized protein</fullName>
    </submittedName>
</protein>
<keyword evidence="2" id="KW-1185">Reference proteome</keyword>
<name>A0A371AZP5_9FIRM</name>
<comment type="caution">
    <text evidence="1">The sequence shown here is derived from an EMBL/GenBank/DDBJ whole genome shotgun (WGS) entry which is preliminary data.</text>
</comment>
<evidence type="ECO:0000313" key="2">
    <source>
        <dbReference type="Proteomes" id="UP000255036"/>
    </source>
</evidence>
<gene>
    <name evidence="1" type="ORF">DWV06_01720</name>
</gene>
<dbReference type="AlphaFoldDB" id="A0A371AZP5"/>
<dbReference type="Proteomes" id="UP000255036">
    <property type="component" value="Unassembled WGS sequence"/>
</dbReference>
<accession>A0A371AZP5</accession>
<organism evidence="1 2">
    <name type="scientific">Anaerosacchariphilus polymeriproducens</name>
    <dbReference type="NCBI Taxonomy" id="1812858"/>
    <lineage>
        <taxon>Bacteria</taxon>
        <taxon>Bacillati</taxon>
        <taxon>Bacillota</taxon>
        <taxon>Clostridia</taxon>
        <taxon>Lachnospirales</taxon>
        <taxon>Lachnospiraceae</taxon>
        <taxon>Anaerosacchariphilus</taxon>
    </lineage>
</organism>
<evidence type="ECO:0000313" key="1">
    <source>
        <dbReference type="EMBL" id="RDU24972.1"/>
    </source>
</evidence>
<dbReference type="OrthoDB" id="9913453at2"/>
<reference evidence="1 2" key="1">
    <citation type="submission" date="2018-07" db="EMBL/GenBank/DDBJ databases">
        <title>Anaerosacharophilus polymeroproducens gen. nov. sp. nov., an anaerobic bacterium isolated from salt field.</title>
        <authorList>
            <person name="Kim W."/>
            <person name="Yang S.-H."/>
            <person name="Oh J."/>
            <person name="Lee J.-H."/>
            <person name="Kwon K.K."/>
        </authorList>
    </citation>
    <scope>NUCLEOTIDE SEQUENCE [LARGE SCALE GENOMIC DNA]</scope>
    <source>
        <strain evidence="1 2">MCWD5</strain>
    </source>
</reference>
<dbReference type="RefSeq" id="WP_115480456.1">
    <property type="nucleotide sequence ID" value="NZ_QRCT01000009.1"/>
</dbReference>
<proteinExistence type="predicted"/>
<sequence>MSQRIPSKWSYIVKYMGGHPNITEECDAILRFTRKRIEIESLYKGKIALDYKDCRIEIQSGFERRRIVLIYDQSSDTEGRIFMQIKKKSEENVVGIFQIYQKLSLGSDDDIPKESNKLFKLFK</sequence>
<dbReference type="EMBL" id="QRCT01000009">
    <property type="protein sequence ID" value="RDU24972.1"/>
    <property type="molecule type" value="Genomic_DNA"/>
</dbReference>